<gene>
    <name evidence="1" type="ORF">LX87_05548</name>
</gene>
<sequence>MEILTELTVTLKGALWNILGFKIETIDVLKKILVNDSQDEAKVNVKKFPLSEDRILDIFIEIEAPNGTNYDLEVSGELSTGEDALNLNYKESFEVIRRGNLRISLTKNLNELLDN</sequence>
<dbReference type="EMBL" id="QLMC01000015">
    <property type="protein sequence ID" value="RAJ90069.1"/>
    <property type="molecule type" value="Genomic_DNA"/>
</dbReference>
<proteinExistence type="predicted"/>
<name>A0A327WFJ6_LARAB</name>
<accession>A0A327WFJ6</accession>
<reference evidence="1 2" key="1">
    <citation type="submission" date="2018-06" db="EMBL/GenBank/DDBJ databases">
        <title>Genomic Encyclopedia of Archaeal and Bacterial Type Strains, Phase II (KMG-II): from individual species to whole genera.</title>
        <authorList>
            <person name="Goeker M."/>
        </authorList>
    </citation>
    <scope>NUCLEOTIDE SEQUENCE [LARGE SCALE GENOMIC DNA]</scope>
    <source>
        <strain evidence="1 2">DSM 21851</strain>
    </source>
</reference>
<dbReference type="RefSeq" id="WP_111631544.1">
    <property type="nucleotide sequence ID" value="NZ_QLMC01000015.1"/>
</dbReference>
<evidence type="ECO:0000313" key="1">
    <source>
        <dbReference type="EMBL" id="RAJ90069.1"/>
    </source>
</evidence>
<keyword evidence="2" id="KW-1185">Reference proteome</keyword>
<comment type="caution">
    <text evidence="1">The sequence shown here is derived from an EMBL/GenBank/DDBJ whole genome shotgun (WGS) entry which is preliminary data.</text>
</comment>
<dbReference type="AlphaFoldDB" id="A0A327WFJ6"/>
<dbReference type="Proteomes" id="UP000248790">
    <property type="component" value="Unassembled WGS sequence"/>
</dbReference>
<protein>
    <submittedName>
        <fullName evidence="1">Uncharacterized protein</fullName>
    </submittedName>
</protein>
<evidence type="ECO:0000313" key="2">
    <source>
        <dbReference type="Proteomes" id="UP000248790"/>
    </source>
</evidence>
<organism evidence="1 2">
    <name type="scientific">Larkinella arboricola</name>
    <dbReference type="NCBI Taxonomy" id="643671"/>
    <lineage>
        <taxon>Bacteria</taxon>
        <taxon>Pseudomonadati</taxon>
        <taxon>Bacteroidota</taxon>
        <taxon>Cytophagia</taxon>
        <taxon>Cytophagales</taxon>
        <taxon>Spirosomataceae</taxon>
        <taxon>Larkinella</taxon>
    </lineage>
</organism>